<dbReference type="InterPro" id="IPR026444">
    <property type="entry name" value="Secre_tail"/>
</dbReference>
<dbReference type="PANTHER" id="PTHR43737">
    <property type="entry name" value="BLL7424 PROTEIN"/>
    <property type="match status" value="1"/>
</dbReference>
<keyword evidence="3" id="KW-1185">Reference proteome</keyword>
<protein>
    <recommendedName>
        <fullName evidence="1">Secretion system C-terminal sorting domain-containing protein</fullName>
    </recommendedName>
</protein>
<gene>
    <name evidence="2" type="ORF">GCM10007390_28000</name>
</gene>
<dbReference type="Pfam" id="PF07394">
    <property type="entry name" value="DUF1501"/>
    <property type="match status" value="1"/>
</dbReference>
<evidence type="ECO:0000313" key="3">
    <source>
        <dbReference type="Proteomes" id="UP000598271"/>
    </source>
</evidence>
<proteinExistence type="predicted"/>
<dbReference type="PANTHER" id="PTHR43737:SF1">
    <property type="entry name" value="DUF1501 DOMAIN-CONTAINING PROTEIN"/>
    <property type="match status" value="1"/>
</dbReference>
<dbReference type="Proteomes" id="UP000598271">
    <property type="component" value="Unassembled WGS sequence"/>
</dbReference>
<accession>A0A8J3D473</accession>
<evidence type="ECO:0000259" key="1">
    <source>
        <dbReference type="Pfam" id="PF18962"/>
    </source>
</evidence>
<feature type="domain" description="Secretion system C-terminal sorting" evidence="1">
    <location>
        <begin position="451"/>
        <end position="524"/>
    </location>
</feature>
<reference evidence="2 3" key="1">
    <citation type="journal article" date="2014" name="Int. J. Syst. Evol. Microbiol.">
        <title>Complete genome sequence of Corynebacterium casei LMG S-19264T (=DSM 44701T), isolated from a smear-ripened cheese.</title>
        <authorList>
            <consortium name="US DOE Joint Genome Institute (JGI-PGF)"/>
            <person name="Walter F."/>
            <person name="Albersmeier A."/>
            <person name="Kalinowski J."/>
            <person name="Ruckert C."/>
        </authorList>
    </citation>
    <scope>NUCLEOTIDE SEQUENCE [LARGE SCALE GENOMIC DNA]</scope>
    <source>
        <strain evidence="2 3">KCTC 12866</strain>
    </source>
</reference>
<organism evidence="2 3">
    <name type="scientific">Persicitalea jodogahamensis</name>
    <dbReference type="NCBI Taxonomy" id="402147"/>
    <lineage>
        <taxon>Bacteria</taxon>
        <taxon>Pseudomonadati</taxon>
        <taxon>Bacteroidota</taxon>
        <taxon>Cytophagia</taxon>
        <taxon>Cytophagales</taxon>
        <taxon>Spirosomataceae</taxon>
        <taxon>Persicitalea</taxon>
    </lineage>
</organism>
<dbReference type="AlphaFoldDB" id="A0A8J3D473"/>
<name>A0A8J3D473_9BACT</name>
<evidence type="ECO:0000313" key="2">
    <source>
        <dbReference type="EMBL" id="GHB72345.1"/>
    </source>
</evidence>
<comment type="caution">
    <text evidence="2">The sequence shown here is derived from an EMBL/GenBank/DDBJ whole genome shotgun (WGS) entry which is preliminary data.</text>
</comment>
<dbReference type="Pfam" id="PF18962">
    <property type="entry name" value="Por_Secre_tail"/>
    <property type="match status" value="1"/>
</dbReference>
<dbReference type="NCBIfam" id="TIGR04183">
    <property type="entry name" value="Por_Secre_tail"/>
    <property type="match status" value="1"/>
</dbReference>
<dbReference type="EMBL" id="BMXF01000002">
    <property type="protein sequence ID" value="GHB72345.1"/>
    <property type="molecule type" value="Genomic_DNA"/>
</dbReference>
<dbReference type="InterPro" id="IPR010869">
    <property type="entry name" value="DUF1501"/>
</dbReference>
<sequence>MSIVKIPLSIKEMKRRSFLKTSSLTALLPWTLNGLGARAFGQDSSAFLNALGTTADASDRVLVVIQLNGGNDGLNTVIPLDQMGMYQKIRANIAIEEAKVLKLRYREQAGLHPSLKGFQDLYNDGRLSIIENVGYENPSFSHFQANDIWFKGDSTPNDTTSGWLGRYLEERYAGYPEGYPNAQMPDPLAIQISAVASTALLGPKQSVALAIQDVDTFARLIGEKPAAPSSANLNALASDYVDFVRSQQTLSVAYADQLKAAATKGSTGANYPAGNRLADQLKVVSRLIKGGLRTKVYYVTLGGFDTHANQLILHNNLLTQLGEATKAFLDDLKTSKLDNRVVGMTFSEFGRRAYSNGSAGTDHGWASPQFVFGHGIKTQFIGNSPDLNNLVKNNIAIEHDFRQVYASLLRDWFEVDEATVRRVMLGGDYEVVPIFRETITAAEPLSELVALYPNPATTEARLVWPVGEELKNIELVDLSGRVQTVPVQLLESNKLVLDLRRVQRTHYVVKLQTTRSEYSRKLIVQ</sequence>